<dbReference type="OrthoDB" id="9812676at2"/>
<feature type="compositionally biased region" description="Low complexity" evidence="2">
    <location>
        <begin position="25"/>
        <end position="55"/>
    </location>
</feature>
<dbReference type="Pfam" id="PF00364">
    <property type="entry name" value="Biotin_lipoyl"/>
    <property type="match status" value="1"/>
</dbReference>
<name>A0A2K9P5C1_9FIRM</name>
<accession>A0A2K9P5C1</accession>
<dbReference type="PROSITE" id="PS00188">
    <property type="entry name" value="BIOTIN"/>
    <property type="match status" value="1"/>
</dbReference>
<sequence length="126" mass="12534">MRKFNISVNGNSYEVEVEEIGGAPAPVQKSAAPAPKPAAAPKAAPQASAASAPVSGATTVEAPMPGSIVSVKVKNGDTVNEGDVLCVLEAMKMENEIMAPKSGKIVAVCTSQGASVNTGDALVSIG</sequence>
<feature type="domain" description="Lipoyl-binding" evidence="3">
    <location>
        <begin position="49"/>
        <end position="126"/>
    </location>
</feature>
<feature type="region of interest" description="Disordered" evidence="2">
    <location>
        <begin position="25"/>
        <end position="62"/>
    </location>
</feature>
<evidence type="ECO:0000256" key="2">
    <source>
        <dbReference type="SAM" id="MobiDB-lite"/>
    </source>
</evidence>
<dbReference type="EMBL" id="CP020991">
    <property type="protein sequence ID" value="AUO20039.1"/>
    <property type="molecule type" value="Genomic_DNA"/>
</dbReference>
<reference evidence="4 5" key="1">
    <citation type="submission" date="2017-04" db="EMBL/GenBank/DDBJ databases">
        <title>Monoglobus pectinilyticus 14 draft genome.</title>
        <authorList>
            <person name="Kim C."/>
            <person name="Rosendale D.I."/>
            <person name="Kelly W.J."/>
            <person name="Tannock G.W."/>
            <person name="Patchett M.L."/>
            <person name="Jordens J.Z."/>
        </authorList>
    </citation>
    <scope>NUCLEOTIDE SEQUENCE [LARGE SCALE GENOMIC DNA]</scope>
    <source>
        <strain evidence="4 5">14</strain>
    </source>
</reference>
<organism evidence="4 5">
    <name type="scientific">Monoglobus pectinilyticus</name>
    <dbReference type="NCBI Taxonomy" id="1981510"/>
    <lineage>
        <taxon>Bacteria</taxon>
        <taxon>Bacillati</taxon>
        <taxon>Bacillota</taxon>
        <taxon>Clostridia</taxon>
        <taxon>Monoglobales</taxon>
        <taxon>Monoglobaceae</taxon>
        <taxon>Monoglobus</taxon>
    </lineage>
</organism>
<dbReference type="InterPro" id="IPR000089">
    <property type="entry name" value="Biotin_lipoyl"/>
</dbReference>
<keyword evidence="5" id="KW-1185">Reference proteome</keyword>
<dbReference type="KEGG" id="mpec:B9O19_01890"/>
<dbReference type="PANTHER" id="PTHR45266">
    <property type="entry name" value="OXALOACETATE DECARBOXYLASE ALPHA CHAIN"/>
    <property type="match status" value="1"/>
</dbReference>
<gene>
    <name evidence="4" type="ORF">B9O19_01890</name>
</gene>
<dbReference type="InterPro" id="IPR011053">
    <property type="entry name" value="Single_hybrid_motif"/>
</dbReference>
<dbReference type="AlphaFoldDB" id="A0A2K9P5C1"/>
<dbReference type="RefSeq" id="WP_102366186.1">
    <property type="nucleotide sequence ID" value="NZ_CP020991.1"/>
</dbReference>
<evidence type="ECO:0000313" key="4">
    <source>
        <dbReference type="EMBL" id="AUO20039.1"/>
    </source>
</evidence>
<dbReference type="GeneID" id="98063267"/>
<dbReference type="Proteomes" id="UP000235589">
    <property type="component" value="Chromosome"/>
</dbReference>
<evidence type="ECO:0000256" key="1">
    <source>
        <dbReference type="ARBA" id="ARBA00023267"/>
    </source>
</evidence>
<dbReference type="FunFam" id="2.40.50.100:FF:000003">
    <property type="entry name" value="Acetyl-CoA carboxylase biotin carboxyl carrier protein"/>
    <property type="match status" value="1"/>
</dbReference>
<dbReference type="InterPro" id="IPR050709">
    <property type="entry name" value="Biotin_Carboxyl_Carrier/Decarb"/>
</dbReference>
<evidence type="ECO:0000259" key="3">
    <source>
        <dbReference type="PROSITE" id="PS50968"/>
    </source>
</evidence>
<dbReference type="SUPFAM" id="SSF51230">
    <property type="entry name" value="Single hybrid motif"/>
    <property type="match status" value="1"/>
</dbReference>
<keyword evidence="1" id="KW-0092">Biotin</keyword>
<dbReference type="PROSITE" id="PS50968">
    <property type="entry name" value="BIOTINYL_LIPOYL"/>
    <property type="match status" value="1"/>
</dbReference>
<dbReference type="CDD" id="cd06850">
    <property type="entry name" value="biotinyl_domain"/>
    <property type="match status" value="1"/>
</dbReference>
<protein>
    <submittedName>
        <fullName evidence="4">Biotin/lipoyl attachment domain-containing protein</fullName>
    </submittedName>
</protein>
<proteinExistence type="predicted"/>
<dbReference type="PANTHER" id="PTHR45266:SF3">
    <property type="entry name" value="OXALOACETATE DECARBOXYLASE ALPHA CHAIN"/>
    <property type="match status" value="1"/>
</dbReference>
<dbReference type="Gene3D" id="2.40.50.100">
    <property type="match status" value="1"/>
</dbReference>
<evidence type="ECO:0000313" key="5">
    <source>
        <dbReference type="Proteomes" id="UP000235589"/>
    </source>
</evidence>
<dbReference type="InterPro" id="IPR001882">
    <property type="entry name" value="Biotin_BS"/>
</dbReference>